<reference evidence="1 2" key="1">
    <citation type="submission" date="2018-08" db="EMBL/GenBank/DDBJ databases">
        <title>Draft genome sequence of Rhodobacter sphaeroides FY.</title>
        <authorList>
            <person name="Rayyan A."/>
            <person name="Meyer T.E."/>
            <person name="Kyndt J.A."/>
        </authorList>
    </citation>
    <scope>NUCLEOTIDE SEQUENCE [LARGE SCALE GENOMIC DNA]</scope>
    <source>
        <strain evidence="1 2">FY</strain>
    </source>
</reference>
<dbReference type="EMBL" id="QWGP01000013">
    <property type="protein sequence ID" value="RHZ94283.1"/>
    <property type="molecule type" value="Genomic_DNA"/>
</dbReference>
<evidence type="ECO:0000313" key="2">
    <source>
        <dbReference type="Proteomes" id="UP000266305"/>
    </source>
</evidence>
<dbReference type="InterPro" id="IPR010626">
    <property type="entry name" value="DUF1217"/>
</dbReference>
<organism evidence="1 2">
    <name type="scientific">Cereibacter sphaeroides</name>
    <name type="common">Rhodobacter sphaeroides</name>
    <dbReference type="NCBI Taxonomy" id="1063"/>
    <lineage>
        <taxon>Bacteria</taxon>
        <taxon>Pseudomonadati</taxon>
        <taxon>Pseudomonadota</taxon>
        <taxon>Alphaproteobacteria</taxon>
        <taxon>Rhodobacterales</taxon>
        <taxon>Paracoccaceae</taxon>
        <taxon>Cereibacter</taxon>
    </lineage>
</organism>
<dbReference type="AlphaFoldDB" id="A0AAX1UJT2"/>
<name>A0AAX1UJT2_CERSP</name>
<sequence length="262" mass="28208">MSFQPVLPLTGYAGWRFLGRTMERQRDSHDQSQQVQREVAYFAEKIGTVRTPEDLVSDYRLLKVALGAFGLGEAINGKALIRKVLGEGAADKGALANRLSDKRWLALAKAFDFDGATGAGAGTAGFADRIAEQYRTQSFEAAIGGIDANLGLALTLDREMAALASDDMSEEAKWFSVLGSSSLRAVFDGAFGLPKEFAALDLDRQVEIYQDRTARMFGSGSASQFADEDKRETLIKTFLIRADLGSMGPAPPGRIALTLLGG</sequence>
<dbReference type="Proteomes" id="UP000266305">
    <property type="component" value="Unassembled WGS sequence"/>
</dbReference>
<dbReference type="SUPFAM" id="SSF158837">
    <property type="entry name" value="AGR C 984p-like"/>
    <property type="match status" value="1"/>
</dbReference>
<dbReference type="InterPro" id="IPR023157">
    <property type="entry name" value="AGR-C-984p-like_sf"/>
</dbReference>
<proteinExistence type="predicted"/>
<comment type="caution">
    <text evidence="1">The sequence shown here is derived from an EMBL/GenBank/DDBJ whole genome shotgun (WGS) entry which is preliminary data.</text>
</comment>
<dbReference type="Gene3D" id="1.10.3700.10">
    <property type="entry name" value="AGR C 984p-like"/>
    <property type="match status" value="1"/>
</dbReference>
<evidence type="ECO:0000313" key="1">
    <source>
        <dbReference type="EMBL" id="RHZ94283.1"/>
    </source>
</evidence>
<accession>A0AAX1UJT2</accession>
<dbReference type="Pfam" id="PF06748">
    <property type="entry name" value="DUF1217"/>
    <property type="match status" value="1"/>
</dbReference>
<gene>
    <name evidence="1" type="ORF">D1114_12880</name>
</gene>
<dbReference type="RefSeq" id="WP_119000402.1">
    <property type="nucleotide sequence ID" value="NZ_QWGP01000013.1"/>
</dbReference>
<protein>
    <submittedName>
        <fullName evidence="1">DUF1217 domain-containing protein</fullName>
    </submittedName>
</protein>